<keyword evidence="6 10" id="KW-0472">Membrane</keyword>
<comment type="similarity">
    <text evidence="2">Belongs to the lipid-translocating exporter (LTE) (TC 9.A.26.1) family.</text>
</comment>
<organism evidence="11 12">
    <name type="scientific">Lodderomyces beijingensis</name>
    <dbReference type="NCBI Taxonomy" id="1775926"/>
    <lineage>
        <taxon>Eukaryota</taxon>
        <taxon>Fungi</taxon>
        <taxon>Dikarya</taxon>
        <taxon>Ascomycota</taxon>
        <taxon>Saccharomycotina</taxon>
        <taxon>Pichiomycetes</taxon>
        <taxon>Debaryomycetaceae</taxon>
        <taxon>Candida/Lodderomyces clade</taxon>
        <taxon>Lodderomyces</taxon>
    </lineage>
</organism>
<evidence type="ECO:0000256" key="10">
    <source>
        <dbReference type="SAM" id="Phobius"/>
    </source>
</evidence>
<evidence type="ECO:0000256" key="8">
    <source>
        <dbReference type="ARBA" id="ARBA00041117"/>
    </source>
</evidence>
<evidence type="ECO:0000256" key="4">
    <source>
        <dbReference type="ARBA" id="ARBA00022989"/>
    </source>
</evidence>
<accession>A0ABP0ZID3</accession>
<feature type="compositionally biased region" description="Low complexity" evidence="9">
    <location>
        <begin position="559"/>
        <end position="583"/>
    </location>
</feature>
<feature type="region of interest" description="Disordered" evidence="9">
    <location>
        <begin position="544"/>
        <end position="600"/>
    </location>
</feature>
<feature type="transmembrane region" description="Helical" evidence="10">
    <location>
        <begin position="253"/>
        <end position="280"/>
    </location>
</feature>
<evidence type="ECO:0000256" key="5">
    <source>
        <dbReference type="ARBA" id="ARBA00023055"/>
    </source>
</evidence>
<feature type="compositionally biased region" description="Polar residues" evidence="9">
    <location>
        <begin position="584"/>
        <end position="600"/>
    </location>
</feature>
<feature type="transmembrane region" description="Helical" evidence="10">
    <location>
        <begin position="368"/>
        <end position="389"/>
    </location>
</feature>
<keyword evidence="12" id="KW-1185">Reference proteome</keyword>
<dbReference type="PANTHER" id="PTHR31465:SF9">
    <property type="entry name" value="SPHINGOID LONG-CHAIN BASE TRANSPORTER RSB1"/>
    <property type="match status" value="1"/>
</dbReference>
<reference evidence="11 12" key="1">
    <citation type="submission" date="2024-03" db="EMBL/GenBank/DDBJ databases">
        <authorList>
            <person name="Brejova B."/>
        </authorList>
    </citation>
    <scope>NUCLEOTIDE SEQUENCE [LARGE SCALE GENOMIC DNA]</scope>
    <source>
        <strain evidence="11 12">CBS 14171</strain>
    </source>
</reference>
<protein>
    <recommendedName>
        <fullName evidence="8">Sphingoid long-chain base transporter RSB1</fullName>
    </recommendedName>
</protein>
<proteinExistence type="inferred from homology"/>
<evidence type="ECO:0000256" key="3">
    <source>
        <dbReference type="ARBA" id="ARBA00022692"/>
    </source>
</evidence>
<dbReference type="EMBL" id="OZ022405">
    <property type="protein sequence ID" value="CAK9435587.1"/>
    <property type="molecule type" value="Genomic_DNA"/>
</dbReference>
<dbReference type="Proteomes" id="UP001497383">
    <property type="component" value="Chromosome 1"/>
</dbReference>
<name>A0ABP0ZID3_9ASCO</name>
<evidence type="ECO:0000313" key="11">
    <source>
        <dbReference type="EMBL" id="CAK9435587.1"/>
    </source>
</evidence>
<evidence type="ECO:0000256" key="6">
    <source>
        <dbReference type="ARBA" id="ARBA00023136"/>
    </source>
</evidence>
<feature type="transmembrane region" description="Helical" evidence="10">
    <location>
        <begin position="208"/>
        <end position="232"/>
    </location>
</feature>
<keyword evidence="3 10" id="KW-0812">Transmembrane</keyword>
<evidence type="ECO:0000256" key="9">
    <source>
        <dbReference type="SAM" id="MobiDB-lite"/>
    </source>
</evidence>
<evidence type="ECO:0000313" key="12">
    <source>
        <dbReference type="Proteomes" id="UP001497383"/>
    </source>
</evidence>
<dbReference type="RefSeq" id="XP_066827252.1">
    <property type="nucleotide sequence ID" value="XM_066973217.1"/>
</dbReference>
<comment type="function">
    <text evidence="7">Catalyzes the ATP-dependent translocation of sphingoid long-chain bases (LCBs) from the cytoplasmic site toward the extracytoplasmic side of the membrane (flip-flop). Involved in the establishment of the functional lipid asymmetry of the plasma membrane. Regulates intracellular levels of LCBs, sphingolipid precursors that are growth inhibitory at increased levels.</text>
</comment>
<feature type="transmembrane region" description="Helical" evidence="10">
    <location>
        <begin position="178"/>
        <end position="196"/>
    </location>
</feature>
<dbReference type="GeneID" id="92205510"/>
<sequence length="600" mass="67689">MESLINEYLPSWTPTVSPTTTSISSIDPTNTQGLFFTALQLQAELRTQTNSIQLYLLLQKAKGAAATYTLLNNQRILSAASAASATAAAAATATTATTTTGFGFFAPAAAATATQDLDLAEITQQSLNATLCLKDLEWGQNLYAIYISVPFNVLFAALFLLVLLVNINLGCIWGKSKYFTVCFICGTLLEILGYSVRTAARYYWSNSILFVIQQIALTLAPAFIMAGIYYVLAQLAVLYGPRFSILRPTFISYLFICCDVISLVIQAAGGAVAAVAMLSFENTHPGTYLMVGGIAFQVVSMTVFLWFVFDFIYRINFKFNESLRFSFGRWLNLFFNTKSGKLLREEHYFEALYNPDFSHIRSRPLFNYMPLALVVASAFIYVRCIYRVVELSQGWRGYLITHEAFLLTMDALMVLLCCLVMIPFHPSIVLGRFATKDIKLDTKNETDTEGHNQVKKENHRHDHQQEKVLYFEKFPSRKAHNPPRGNFDEKKHVYDNESEVSSGSFVFNDTYPVTKNYQKENQKHHSHQGIHEYRNFTNQQDHKYNSSHYEERRSVSDDTATFSKTTKTSTTARNSAASPTNSAQRYSNPYLTPTRFSSFK</sequence>
<feature type="compositionally biased region" description="Basic and acidic residues" evidence="9">
    <location>
        <begin position="544"/>
        <end position="556"/>
    </location>
</feature>
<dbReference type="InterPro" id="IPR007568">
    <property type="entry name" value="RTA1"/>
</dbReference>
<keyword evidence="5" id="KW-0813">Transport</keyword>
<comment type="subcellular location">
    <subcellularLocation>
        <location evidence="1">Cell membrane</location>
        <topology evidence="1">Multi-pass membrane protein</topology>
    </subcellularLocation>
</comment>
<keyword evidence="5" id="KW-0445">Lipid transport</keyword>
<feature type="transmembrane region" description="Helical" evidence="10">
    <location>
        <begin position="286"/>
        <end position="309"/>
    </location>
</feature>
<feature type="transmembrane region" description="Helical" evidence="10">
    <location>
        <begin position="404"/>
        <end position="424"/>
    </location>
</feature>
<dbReference type="PANTHER" id="PTHR31465">
    <property type="entry name" value="PROTEIN RTA1-RELATED"/>
    <property type="match status" value="1"/>
</dbReference>
<evidence type="ECO:0000256" key="2">
    <source>
        <dbReference type="ARBA" id="ARBA00009969"/>
    </source>
</evidence>
<gene>
    <name evidence="11" type="ORF">LODBEIA_P03140</name>
</gene>
<evidence type="ECO:0000256" key="7">
    <source>
        <dbReference type="ARBA" id="ARBA00037472"/>
    </source>
</evidence>
<evidence type="ECO:0000256" key="1">
    <source>
        <dbReference type="ARBA" id="ARBA00004651"/>
    </source>
</evidence>
<keyword evidence="4 10" id="KW-1133">Transmembrane helix</keyword>
<dbReference type="Pfam" id="PF04479">
    <property type="entry name" value="RTA1"/>
    <property type="match status" value="1"/>
</dbReference>
<feature type="transmembrane region" description="Helical" evidence="10">
    <location>
        <begin position="143"/>
        <end position="166"/>
    </location>
</feature>